<comment type="caution">
    <text evidence="2">The sequence shown here is derived from an EMBL/GenBank/DDBJ whole genome shotgun (WGS) entry which is preliminary data.</text>
</comment>
<proteinExistence type="predicted"/>
<dbReference type="RefSeq" id="WP_094017724.1">
    <property type="nucleotide sequence ID" value="NZ_NMQW01000047.1"/>
</dbReference>
<dbReference type="Gene3D" id="2.130.10.10">
    <property type="entry name" value="YVTN repeat-like/Quinoprotein amine dehydrogenase"/>
    <property type="match status" value="1"/>
</dbReference>
<dbReference type="InterPro" id="IPR027946">
    <property type="entry name" value="Ogl_dom"/>
</dbReference>
<dbReference type="PANTHER" id="PTHR36842">
    <property type="entry name" value="PROTEIN TOLB HOMOLOG"/>
    <property type="match status" value="1"/>
</dbReference>
<dbReference type="EMBL" id="NMQW01000047">
    <property type="protein sequence ID" value="OXM83398.1"/>
    <property type="molecule type" value="Genomic_DNA"/>
</dbReference>
<dbReference type="GO" id="GO:0047487">
    <property type="term" value="F:oligogalacturonide lyase activity"/>
    <property type="evidence" value="ECO:0007669"/>
    <property type="project" value="InterPro"/>
</dbReference>
<protein>
    <recommendedName>
        <fullName evidence="1">Oligogalacturonate lyase domain-containing protein</fullName>
    </recommendedName>
</protein>
<dbReference type="Pfam" id="PF14583">
    <property type="entry name" value="Pectate_lyase22"/>
    <property type="match status" value="1"/>
</dbReference>
<gene>
    <name evidence="2" type="ORF">CF651_25630</name>
</gene>
<dbReference type="InterPro" id="IPR015943">
    <property type="entry name" value="WD40/YVTN_repeat-like_dom_sf"/>
</dbReference>
<reference evidence="2 3" key="1">
    <citation type="submission" date="2017-07" db="EMBL/GenBank/DDBJ databases">
        <title>Genome sequencing and assembly of Paenibacillus rigui.</title>
        <authorList>
            <person name="Mayilraj S."/>
        </authorList>
    </citation>
    <scope>NUCLEOTIDE SEQUENCE [LARGE SCALE GENOMIC DNA]</scope>
    <source>
        <strain evidence="2 3">JCM 16352</strain>
    </source>
</reference>
<evidence type="ECO:0000313" key="3">
    <source>
        <dbReference type="Proteomes" id="UP000215509"/>
    </source>
</evidence>
<accession>A0A229UIW6</accession>
<organism evidence="2 3">
    <name type="scientific">Paenibacillus rigui</name>
    <dbReference type="NCBI Taxonomy" id="554312"/>
    <lineage>
        <taxon>Bacteria</taxon>
        <taxon>Bacillati</taxon>
        <taxon>Bacillota</taxon>
        <taxon>Bacilli</taxon>
        <taxon>Bacillales</taxon>
        <taxon>Paenibacillaceae</taxon>
        <taxon>Paenibacillus</taxon>
    </lineage>
</organism>
<dbReference type="SUPFAM" id="SSF82171">
    <property type="entry name" value="DPP6 N-terminal domain-like"/>
    <property type="match status" value="1"/>
</dbReference>
<feature type="domain" description="Oligogalacturonate lyase" evidence="1">
    <location>
        <begin position="1"/>
        <end position="371"/>
    </location>
</feature>
<dbReference type="GO" id="GO:0045490">
    <property type="term" value="P:pectin catabolic process"/>
    <property type="evidence" value="ECO:0007669"/>
    <property type="project" value="InterPro"/>
</dbReference>
<dbReference type="Proteomes" id="UP000215509">
    <property type="component" value="Unassembled WGS sequence"/>
</dbReference>
<evidence type="ECO:0000259" key="1">
    <source>
        <dbReference type="Pfam" id="PF14583"/>
    </source>
</evidence>
<keyword evidence="3" id="KW-1185">Reference proteome</keyword>
<dbReference type="AlphaFoldDB" id="A0A229UIW6"/>
<evidence type="ECO:0000313" key="2">
    <source>
        <dbReference type="EMBL" id="OXM83398.1"/>
    </source>
</evidence>
<name>A0A229UIW6_9BACL</name>
<sequence length="372" mass="43312">MAKGEKVGNRFHRYSDAYTGQEVIRLTEPGHVNHHPYFYYKMVTNDNRYLIYASDRDGQRNLYQMNLNNGSALQLTEGAGIHDFSCSLTSDDRYVIFCREQQVVRLDLESLREECLYETPSGWKSNANPALSSDDRYLVLTEMNERDVIPSQGDWSTFEPQWATKPHCRIVYVDIRQKTSHIVHEELNCWLGHPQLRPNDSSTILFCHEGPWNRIDARLWLIQSDGSNLRCARPQTRQELITHEYWLADGSRFAFVYRDHEQGKRESIRFIDPASLEEEVWMECSKYCHFISNARHTLIVGDGQSKDEPFIYLVDVEKRKEERLCSHGTSWKSYGNTQDAHPHPAFSPDGTFIVFTSDWEGSPCIYRVNLPS</sequence>